<comment type="caution">
    <text evidence="11">The sequence shown here is derived from an EMBL/GenBank/DDBJ whole genome shotgun (WGS) entry which is preliminary data.</text>
</comment>
<keyword evidence="4 10" id="KW-0813">Transport</keyword>
<keyword evidence="9 10" id="KW-0066">ATP synthesis</keyword>
<keyword evidence="10" id="KW-1003">Cell membrane</keyword>
<evidence type="ECO:0000256" key="1">
    <source>
        <dbReference type="ARBA" id="ARBA00003456"/>
    </source>
</evidence>
<dbReference type="Gene3D" id="3.40.1380.10">
    <property type="match status" value="1"/>
</dbReference>
<dbReference type="RefSeq" id="WP_307445192.1">
    <property type="nucleotide sequence ID" value="NZ_JAUSWP010000006.1"/>
</dbReference>
<evidence type="ECO:0000256" key="10">
    <source>
        <dbReference type="HAMAP-Rule" id="MF_00815"/>
    </source>
</evidence>
<name>A0ABU0NFN7_9MOLU</name>
<keyword evidence="6 10" id="KW-0406">Ion transport</keyword>
<keyword evidence="5 10" id="KW-0375">Hydrogen ion transport</keyword>
<evidence type="ECO:0000313" key="11">
    <source>
        <dbReference type="EMBL" id="MDQ0567977.1"/>
    </source>
</evidence>
<keyword evidence="12" id="KW-1185">Reference proteome</keyword>
<gene>
    <name evidence="10" type="primary">atpG</name>
    <name evidence="11" type="ORF">J2Z63_000625</name>
</gene>
<dbReference type="InterPro" id="IPR023632">
    <property type="entry name" value="ATP_synth_F1_gsu_CS"/>
</dbReference>
<evidence type="ECO:0000256" key="4">
    <source>
        <dbReference type="ARBA" id="ARBA00022448"/>
    </source>
</evidence>
<dbReference type="EMBL" id="JAUSWP010000006">
    <property type="protein sequence ID" value="MDQ0567977.1"/>
    <property type="molecule type" value="Genomic_DNA"/>
</dbReference>
<dbReference type="InterPro" id="IPR000131">
    <property type="entry name" value="ATP_synth_F1_gsu"/>
</dbReference>
<dbReference type="Pfam" id="PF00231">
    <property type="entry name" value="ATP-synt"/>
    <property type="match status" value="1"/>
</dbReference>
<evidence type="ECO:0000256" key="5">
    <source>
        <dbReference type="ARBA" id="ARBA00022781"/>
    </source>
</evidence>
<dbReference type="InterPro" id="IPR035968">
    <property type="entry name" value="ATP_synth_F1_ATPase_gsu"/>
</dbReference>
<dbReference type="PANTHER" id="PTHR11693">
    <property type="entry name" value="ATP SYNTHASE GAMMA CHAIN"/>
    <property type="match status" value="1"/>
</dbReference>
<protein>
    <recommendedName>
        <fullName evidence="10">ATP synthase gamma chain</fullName>
    </recommendedName>
    <alternativeName>
        <fullName evidence="10">ATP synthase F1 sector gamma subunit</fullName>
    </alternativeName>
    <alternativeName>
        <fullName evidence="10">F-ATPase gamma subunit</fullName>
    </alternativeName>
</protein>
<keyword evidence="7 10" id="KW-0472">Membrane</keyword>
<evidence type="ECO:0000256" key="9">
    <source>
        <dbReference type="ARBA" id="ARBA00023310"/>
    </source>
</evidence>
<dbReference type="NCBIfam" id="TIGR01146">
    <property type="entry name" value="ATPsyn_F1gamma"/>
    <property type="match status" value="1"/>
</dbReference>
<evidence type="ECO:0000313" key="12">
    <source>
        <dbReference type="Proteomes" id="UP001236620"/>
    </source>
</evidence>
<dbReference type="CDD" id="cd12151">
    <property type="entry name" value="F1-ATPase_gamma"/>
    <property type="match status" value="1"/>
</dbReference>
<dbReference type="PROSITE" id="PS00153">
    <property type="entry name" value="ATPASE_GAMMA"/>
    <property type="match status" value="1"/>
</dbReference>
<accession>A0ABU0NFN7</accession>
<comment type="subunit">
    <text evidence="10">F-type ATPases have 2 components, CF(1) - the catalytic core - and CF(0) - the membrane proton channel. CF(1) has five subunits: alpha(3), beta(3), gamma(1), delta(1), epsilon(1). CF(0) has three main subunits: a, b and c.</text>
</comment>
<dbReference type="HAMAP" id="MF_00815">
    <property type="entry name" value="ATP_synth_gamma_bact"/>
    <property type="match status" value="1"/>
</dbReference>
<evidence type="ECO:0000256" key="8">
    <source>
        <dbReference type="ARBA" id="ARBA00023196"/>
    </source>
</evidence>
<evidence type="ECO:0000256" key="7">
    <source>
        <dbReference type="ARBA" id="ARBA00023136"/>
    </source>
</evidence>
<dbReference type="PRINTS" id="PR00126">
    <property type="entry name" value="ATPASEGAMMA"/>
</dbReference>
<sequence>MPNLSGLKAEISSVKNIGKITNAMQLVASAKLRKIGKRVVETHQYVTEVYTLFNNIITNSDKSIYLKDDEKSLKKTLWIVINSNLGLCGAYNSNVNKLVMENIKPNDQVYAIGSKAVSFYKARKIKIKAEKTDVDINFTNEQARLLGNDILSFYTSGEFDDIRLVYTKYVNNVTYEASILRLFPIIKINDKEQENNSSKAKIVFEPSAEEILDTAISLYLNSVLYGTIVESQVSEQASRRNAMENATNNGKGLEQTLSLKYNRDRQGAITQEISEIVSGANAQSN</sequence>
<evidence type="ECO:0000256" key="6">
    <source>
        <dbReference type="ARBA" id="ARBA00023065"/>
    </source>
</evidence>
<dbReference type="Gene3D" id="1.10.287.80">
    <property type="entry name" value="ATP synthase, gamma subunit, helix hairpin domain"/>
    <property type="match status" value="1"/>
</dbReference>
<dbReference type="SUPFAM" id="SSF52943">
    <property type="entry name" value="ATP synthase (F1-ATPase), gamma subunit"/>
    <property type="match status" value="1"/>
</dbReference>
<keyword evidence="8 10" id="KW-0139">CF(1)</keyword>
<reference evidence="11" key="1">
    <citation type="submission" date="2023-07" db="EMBL/GenBank/DDBJ databases">
        <title>Genomic Encyclopedia of Type Strains, Phase IV (KMG-IV): sequencing the most valuable type-strain genomes for metagenomic binning, comparative biology and taxonomic classification.</title>
        <authorList>
            <person name="Goeker M."/>
        </authorList>
    </citation>
    <scope>NUCLEOTIDE SEQUENCE [LARGE SCALE GENOMIC DNA]</scope>
    <source>
        <strain evidence="11">DSM 22019</strain>
    </source>
</reference>
<evidence type="ECO:0000256" key="2">
    <source>
        <dbReference type="ARBA" id="ARBA00004170"/>
    </source>
</evidence>
<evidence type="ECO:0000256" key="3">
    <source>
        <dbReference type="ARBA" id="ARBA00007681"/>
    </source>
</evidence>
<comment type="function">
    <text evidence="1 10">Produces ATP from ADP in the presence of a proton gradient across the membrane. The gamma chain is believed to be important in regulating ATPase activity and the flow of protons through the CF(0) complex.</text>
</comment>
<proteinExistence type="inferred from homology"/>
<comment type="similarity">
    <text evidence="3 10">Belongs to the ATPase gamma chain family.</text>
</comment>
<organism evidence="11 12">
    <name type="scientific">Mycoplasma yeatsii</name>
    <dbReference type="NCBI Taxonomy" id="51365"/>
    <lineage>
        <taxon>Bacteria</taxon>
        <taxon>Bacillati</taxon>
        <taxon>Mycoplasmatota</taxon>
        <taxon>Mollicutes</taxon>
        <taxon>Mycoplasmataceae</taxon>
        <taxon>Mycoplasma</taxon>
    </lineage>
</organism>
<dbReference type="PANTHER" id="PTHR11693:SF22">
    <property type="entry name" value="ATP SYNTHASE SUBUNIT GAMMA, MITOCHONDRIAL"/>
    <property type="match status" value="1"/>
</dbReference>
<dbReference type="Proteomes" id="UP001236620">
    <property type="component" value="Unassembled WGS sequence"/>
</dbReference>
<comment type="subcellular location">
    <subcellularLocation>
        <location evidence="10">Cell membrane</location>
        <topology evidence="10">Peripheral membrane protein</topology>
    </subcellularLocation>
    <subcellularLocation>
        <location evidence="2">Membrane</location>
        <topology evidence="2">Peripheral membrane protein</topology>
    </subcellularLocation>
</comment>